<reference evidence="2 3" key="1">
    <citation type="submission" date="2014-01" db="EMBL/GenBank/DDBJ databases">
        <title>Draft genome sequencing of Bacillus alcalophilus CGMCC 1.3604.</title>
        <authorList>
            <person name="Yang J."/>
            <person name="Diao L."/>
            <person name="Yang S."/>
        </authorList>
    </citation>
    <scope>NUCLEOTIDE SEQUENCE [LARGE SCALE GENOMIC DNA]</scope>
    <source>
        <strain evidence="2 3">CGMCC 1.3604</strain>
    </source>
</reference>
<dbReference type="EMBL" id="JALP01000112">
    <property type="protein sequence ID" value="THG90833.1"/>
    <property type="molecule type" value="Genomic_DNA"/>
</dbReference>
<evidence type="ECO:0000313" key="3">
    <source>
        <dbReference type="Proteomes" id="UP000297014"/>
    </source>
</evidence>
<feature type="transmembrane region" description="Helical" evidence="1">
    <location>
        <begin position="78"/>
        <end position="106"/>
    </location>
</feature>
<keyword evidence="1" id="KW-1133">Transmembrane helix</keyword>
<gene>
    <name evidence="2" type="ORF">AJ85_08640</name>
</gene>
<protein>
    <submittedName>
        <fullName evidence="2">Membrane protein</fullName>
    </submittedName>
</protein>
<keyword evidence="1" id="KW-0472">Membrane</keyword>
<feature type="transmembrane region" description="Helical" evidence="1">
    <location>
        <begin position="33"/>
        <end position="66"/>
    </location>
</feature>
<evidence type="ECO:0000313" key="2">
    <source>
        <dbReference type="EMBL" id="THG90833.1"/>
    </source>
</evidence>
<dbReference type="Proteomes" id="UP000297014">
    <property type="component" value="Unassembled WGS sequence"/>
</dbReference>
<name>A0A4S4JZU4_ALKAL</name>
<keyword evidence="1" id="KW-0812">Transmembrane</keyword>
<dbReference type="AlphaFoldDB" id="A0A4S4JZU4"/>
<comment type="caution">
    <text evidence="2">The sequence shown here is derived from an EMBL/GenBank/DDBJ whole genome shotgun (WGS) entry which is preliminary data.</text>
</comment>
<evidence type="ECO:0000256" key="1">
    <source>
        <dbReference type="SAM" id="Phobius"/>
    </source>
</evidence>
<accession>A0A4S4JZU4</accession>
<proteinExistence type="predicted"/>
<sequence>MTEKANSVVDTDLEDTSMKPSRIMKWTFGGLEAIWGIPILGGLLIIGLAWVPLVIMLILHIIGLVFASKENRSKTGHILGILASALGWIPGVGMILHILAAIFLMIEAGKNN</sequence>
<organism evidence="2 3">
    <name type="scientific">Alkalihalobacillus alcalophilus ATCC 27647 = CGMCC 1.3604</name>
    <dbReference type="NCBI Taxonomy" id="1218173"/>
    <lineage>
        <taxon>Bacteria</taxon>
        <taxon>Bacillati</taxon>
        <taxon>Bacillota</taxon>
        <taxon>Bacilli</taxon>
        <taxon>Bacillales</taxon>
        <taxon>Bacillaceae</taxon>
        <taxon>Alkalihalobacillus</taxon>
    </lineage>
</organism>
<dbReference type="RefSeq" id="WP_003320512.1">
    <property type="nucleotide sequence ID" value="NZ_ALPT02000029.1"/>
</dbReference>